<name>A0ABC9C068_9POAL</name>
<feature type="transmembrane region" description="Helical" evidence="1">
    <location>
        <begin position="127"/>
        <end position="145"/>
    </location>
</feature>
<evidence type="ECO:0000313" key="3">
    <source>
        <dbReference type="Proteomes" id="UP001497457"/>
    </source>
</evidence>
<feature type="transmembrane region" description="Helical" evidence="1">
    <location>
        <begin position="157"/>
        <end position="181"/>
    </location>
</feature>
<dbReference type="AlphaFoldDB" id="A0ABC9C068"/>
<keyword evidence="3" id="KW-1185">Reference proteome</keyword>
<sequence>MAAAAASGIPSPPASLARCCLALAGTAAAAAVIFLWLASMWLAFAATAAAEIGRVACGDGSLVVAAASKVKSTAFVSMVLVTPIATLLFGFRAVNSRNKAERKVPAPETESIAEAIIQAMREMLRNTYILGVVFAIVFMQLTLLVDLVGSRVKESHWGRICSVVRIIGVVGTDAMYCFVIVPTMAQTWWKKQPII</sequence>
<protein>
    <submittedName>
        <fullName evidence="2">Uncharacterized protein</fullName>
    </submittedName>
</protein>
<keyword evidence="1" id="KW-1133">Transmembrane helix</keyword>
<gene>
    <name evidence="2" type="ORF">URODEC1_LOCUS70874</name>
</gene>
<organism evidence="2 3">
    <name type="scientific">Urochloa decumbens</name>
    <dbReference type="NCBI Taxonomy" id="240449"/>
    <lineage>
        <taxon>Eukaryota</taxon>
        <taxon>Viridiplantae</taxon>
        <taxon>Streptophyta</taxon>
        <taxon>Embryophyta</taxon>
        <taxon>Tracheophyta</taxon>
        <taxon>Spermatophyta</taxon>
        <taxon>Magnoliopsida</taxon>
        <taxon>Liliopsida</taxon>
        <taxon>Poales</taxon>
        <taxon>Poaceae</taxon>
        <taxon>PACMAD clade</taxon>
        <taxon>Panicoideae</taxon>
        <taxon>Panicodae</taxon>
        <taxon>Paniceae</taxon>
        <taxon>Melinidinae</taxon>
        <taxon>Urochloa</taxon>
    </lineage>
</organism>
<feature type="transmembrane region" description="Helical" evidence="1">
    <location>
        <begin position="74"/>
        <end position="94"/>
    </location>
</feature>
<proteinExistence type="predicted"/>
<reference evidence="3" key="1">
    <citation type="submission" date="2024-06" db="EMBL/GenBank/DDBJ databases">
        <authorList>
            <person name="Ryan C."/>
        </authorList>
    </citation>
    <scope>NUCLEOTIDE SEQUENCE [LARGE SCALE GENOMIC DNA]</scope>
</reference>
<dbReference type="EMBL" id="OZ075138">
    <property type="protein sequence ID" value="CAL5012464.1"/>
    <property type="molecule type" value="Genomic_DNA"/>
</dbReference>
<keyword evidence="1" id="KW-0472">Membrane</keyword>
<evidence type="ECO:0000256" key="1">
    <source>
        <dbReference type="SAM" id="Phobius"/>
    </source>
</evidence>
<evidence type="ECO:0000313" key="2">
    <source>
        <dbReference type="EMBL" id="CAL5012464.1"/>
    </source>
</evidence>
<accession>A0ABC9C068</accession>
<reference evidence="2 3" key="2">
    <citation type="submission" date="2024-10" db="EMBL/GenBank/DDBJ databases">
        <authorList>
            <person name="Ryan C."/>
        </authorList>
    </citation>
    <scope>NUCLEOTIDE SEQUENCE [LARGE SCALE GENOMIC DNA]</scope>
</reference>
<keyword evidence="1" id="KW-0812">Transmembrane</keyword>
<dbReference type="Proteomes" id="UP001497457">
    <property type="component" value="Chromosome 28b"/>
</dbReference>